<evidence type="ECO:0000313" key="2">
    <source>
        <dbReference type="Proteomes" id="UP000001887"/>
    </source>
</evidence>
<sequence>MHGIGGRALADGAGPGWGATWDTYWQEIVRWNRTYYFV</sequence>
<proteinExistence type="predicted"/>
<reference evidence="1 2" key="1">
    <citation type="journal article" date="2009" name="Stand. Genomic Sci.">
        <title>Complete genome sequence of Pirellula staleyi type strain (ATCC 27377).</title>
        <authorList>
            <person name="Clum A."/>
            <person name="Tindall B.J."/>
            <person name="Sikorski J."/>
            <person name="Ivanova N."/>
            <person name="Mavrommatis K."/>
            <person name="Lucas S."/>
            <person name="Glavina del Rio T."/>
            <person name="Nolan M."/>
            <person name="Chen F."/>
            <person name="Tice H."/>
            <person name="Pitluck S."/>
            <person name="Cheng J.F."/>
            <person name="Chertkov O."/>
            <person name="Brettin T."/>
            <person name="Han C."/>
            <person name="Detter J.C."/>
            <person name="Kuske C."/>
            <person name="Bruce D."/>
            <person name="Goodwin L."/>
            <person name="Ovchinikova G."/>
            <person name="Pati A."/>
            <person name="Mikhailova N."/>
            <person name="Chen A."/>
            <person name="Palaniappan K."/>
            <person name="Land M."/>
            <person name="Hauser L."/>
            <person name="Chang Y.J."/>
            <person name="Jeffries C.D."/>
            <person name="Chain P."/>
            <person name="Rohde M."/>
            <person name="Goker M."/>
            <person name="Bristow J."/>
            <person name="Eisen J.A."/>
            <person name="Markowitz V."/>
            <person name="Hugenholtz P."/>
            <person name="Kyrpides N.C."/>
            <person name="Klenk H.P."/>
            <person name="Lapidus A."/>
        </authorList>
    </citation>
    <scope>NUCLEOTIDE SEQUENCE [LARGE SCALE GENOMIC DNA]</scope>
    <source>
        <strain evidence="2">ATCC 27377 / DSM 6068 / ICPB 4128</strain>
    </source>
</reference>
<dbReference type="KEGG" id="psl:Psta_1100"/>
<organism evidence="1 2">
    <name type="scientific">Pirellula staleyi (strain ATCC 27377 / DSM 6068 / ICPB 4128)</name>
    <name type="common">Pirella staleyi</name>
    <dbReference type="NCBI Taxonomy" id="530564"/>
    <lineage>
        <taxon>Bacteria</taxon>
        <taxon>Pseudomonadati</taxon>
        <taxon>Planctomycetota</taxon>
        <taxon>Planctomycetia</taxon>
        <taxon>Pirellulales</taxon>
        <taxon>Pirellulaceae</taxon>
        <taxon>Pirellula</taxon>
    </lineage>
</organism>
<protein>
    <submittedName>
        <fullName evidence="1">Uncharacterized protein</fullName>
    </submittedName>
</protein>
<name>D2R8G6_PIRSD</name>
<dbReference type="AlphaFoldDB" id="D2R8G6"/>
<evidence type="ECO:0000313" key="1">
    <source>
        <dbReference type="EMBL" id="ADB15783.1"/>
    </source>
</evidence>
<accession>D2R8G6</accession>
<dbReference type="HOGENOM" id="CLU_3331372_0_0_0"/>
<gene>
    <name evidence="1" type="ordered locus">Psta_1100</name>
</gene>
<dbReference type="EMBL" id="CP001848">
    <property type="protein sequence ID" value="ADB15783.1"/>
    <property type="molecule type" value="Genomic_DNA"/>
</dbReference>
<dbReference type="Proteomes" id="UP000001887">
    <property type="component" value="Chromosome"/>
</dbReference>
<dbReference type="STRING" id="530564.Psta_1100"/>
<keyword evidence="2" id="KW-1185">Reference proteome</keyword>